<sequence>FVAQNILRPYADAAKQFLLLLIHLGAVSGHPSMSSLPSPSSFLPAGAAHFLRATETKGEETGKEIFSGASSRNFYATLLEYLLKRYAVEEKIFEAAQGVRFPFLLDLRGKKRKAEGADSDVES</sequence>
<dbReference type="EMBL" id="AGQS02003548">
    <property type="protein sequence ID" value="KYF48386.1"/>
    <property type="molecule type" value="Genomic_DNA"/>
</dbReference>
<gene>
    <name evidence="2" type="ORF">TGARI_313430C</name>
</gene>
<accession>A0A139Y906</accession>
<comment type="caution">
    <text evidence="2">The sequence shown here is derived from an EMBL/GenBank/DDBJ whole genome shotgun (WGS) entry which is preliminary data.</text>
</comment>
<feature type="non-terminal residue" evidence="2">
    <location>
        <position position="1"/>
    </location>
</feature>
<dbReference type="AlphaFoldDB" id="A0A139Y906"/>
<dbReference type="VEuPathDB" id="ToxoDB:TGARI_313430C"/>
<organism evidence="2 3">
    <name type="scientific">Toxoplasma gondii ARI</name>
    <dbReference type="NCBI Taxonomy" id="1074872"/>
    <lineage>
        <taxon>Eukaryota</taxon>
        <taxon>Sar</taxon>
        <taxon>Alveolata</taxon>
        <taxon>Apicomplexa</taxon>
        <taxon>Conoidasida</taxon>
        <taxon>Coccidia</taxon>
        <taxon>Eucoccidiorida</taxon>
        <taxon>Eimeriorina</taxon>
        <taxon>Sarcocystidae</taxon>
        <taxon>Toxoplasma</taxon>
    </lineage>
</organism>
<dbReference type="Proteomes" id="UP000074247">
    <property type="component" value="Unassembled WGS sequence"/>
</dbReference>
<reference evidence="2 3" key="1">
    <citation type="journal article" date="2016" name="Nat. Commun.">
        <title>Local admixture of amplified and diversified secreted pathogenesis determinants shapes mosaic Toxoplasma gondii genomes.</title>
        <authorList>
            <person name="Lorenzi H."/>
            <person name="Khan A."/>
            <person name="Behnke M.S."/>
            <person name="Namasivayam S."/>
            <person name="Swapna L.S."/>
            <person name="Hadjithomas M."/>
            <person name="Karamycheva S."/>
            <person name="Pinney D."/>
            <person name="Brunk B.P."/>
            <person name="Ajioka J.W."/>
            <person name="Ajzenberg D."/>
            <person name="Boothroyd J.C."/>
            <person name="Boyle J.P."/>
            <person name="Darde M.L."/>
            <person name="Diaz-Miranda M.A."/>
            <person name="Dubey J.P."/>
            <person name="Fritz H.M."/>
            <person name="Gennari S.M."/>
            <person name="Gregory B.D."/>
            <person name="Kim K."/>
            <person name="Saeij J.P."/>
            <person name="Su C."/>
            <person name="White M.W."/>
            <person name="Zhu X.Q."/>
            <person name="Howe D.K."/>
            <person name="Rosenthal B.M."/>
            <person name="Grigg M.E."/>
            <person name="Parkinson J."/>
            <person name="Liu L."/>
            <person name="Kissinger J.C."/>
            <person name="Roos D.S."/>
            <person name="Sibley L.D."/>
        </authorList>
    </citation>
    <scope>NUCLEOTIDE SEQUENCE [LARGE SCALE GENOMIC DNA]</scope>
    <source>
        <strain evidence="2 3">ARI</strain>
    </source>
</reference>
<feature type="chain" id="PRO_5007301356" evidence="1">
    <location>
        <begin position="30"/>
        <end position="123"/>
    </location>
</feature>
<proteinExistence type="predicted"/>
<evidence type="ECO:0000313" key="2">
    <source>
        <dbReference type="EMBL" id="KYF48386.1"/>
    </source>
</evidence>
<keyword evidence="1" id="KW-0732">Signal</keyword>
<feature type="signal peptide" evidence="1">
    <location>
        <begin position="1"/>
        <end position="29"/>
    </location>
</feature>
<evidence type="ECO:0000256" key="1">
    <source>
        <dbReference type="SAM" id="SignalP"/>
    </source>
</evidence>
<evidence type="ECO:0000313" key="3">
    <source>
        <dbReference type="Proteomes" id="UP000074247"/>
    </source>
</evidence>
<name>A0A139Y906_TOXGO</name>
<protein>
    <submittedName>
        <fullName evidence="2">Putative nucleoporin FG repeat protein</fullName>
    </submittedName>
</protein>